<dbReference type="InterPro" id="IPR014922">
    <property type="entry name" value="YdhG-like"/>
</dbReference>
<name>A0A3N0EWU2_SINP1</name>
<protein>
    <recommendedName>
        <fullName evidence="1">YdhG-like domain-containing protein</fullName>
    </recommendedName>
</protein>
<reference evidence="2 3" key="1">
    <citation type="submission" date="2018-10" db="EMBL/GenBank/DDBJ databases">
        <title>Sinomicrobium pectinilyticum sp. nov., a pectinase-producing bacterium isolated from alkaline and saline soil, and emended description of the genus Sinomicrobium.</title>
        <authorList>
            <person name="Cheng B."/>
            <person name="Li C."/>
            <person name="Lai Q."/>
            <person name="Du M."/>
            <person name="Shao Z."/>
            <person name="Xu P."/>
            <person name="Yang C."/>
        </authorList>
    </citation>
    <scope>NUCLEOTIDE SEQUENCE [LARGE SCALE GENOMIC DNA]</scope>
    <source>
        <strain evidence="2 3">5DNS001</strain>
    </source>
</reference>
<dbReference type="Pfam" id="PF08818">
    <property type="entry name" value="DUF1801"/>
    <property type="match status" value="1"/>
</dbReference>
<dbReference type="EMBL" id="RJTM01000017">
    <property type="protein sequence ID" value="RNL92336.1"/>
    <property type="molecule type" value="Genomic_DNA"/>
</dbReference>
<proteinExistence type="predicted"/>
<evidence type="ECO:0000259" key="1">
    <source>
        <dbReference type="Pfam" id="PF08818"/>
    </source>
</evidence>
<evidence type="ECO:0000313" key="2">
    <source>
        <dbReference type="EMBL" id="RNL92336.1"/>
    </source>
</evidence>
<dbReference type="Pfam" id="PF13376">
    <property type="entry name" value="OmdA"/>
    <property type="match status" value="1"/>
</dbReference>
<comment type="caution">
    <text evidence="2">The sequence shown here is derived from an EMBL/GenBank/DDBJ whole genome shotgun (WGS) entry which is preliminary data.</text>
</comment>
<evidence type="ECO:0000313" key="3">
    <source>
        <dbReference type="Proteomes" id="UP000267469"/>
    </source>
</evidence>
<dbReference type="PIRSF" id="PIRSF021308">
    <property type="entry name" value="UCP021308"/>
    <property type="match status" value="1"/>
</dbReference>
<dbReference type="InterPro" id="IPR016786">
    <property type="entry name" value="YdeI_bac"/>
</dbReference>
<dbReference type="OrthoDB" id="214150at2"/>
<organism evidence="2 3">
    <name type="scientific">Sinomicrobium pectinilyticum</name>
    <dbReference type="NCBI Taxonomy" id="1084421"/>
    <lineage>
        <taxon>Bacteria</taxon>
        <taxon>Pseudomonadati</taxon>
        <taxon>Bacteroidota</taxon>
        <taxon>Flavobacteriia</taxon>
        <taxon>Flavobacteriales</taxon>
        <taxon>Flavobacteriaceae</taxon>
        <taxon>Sinomicrobium</taxon>
    </lineage>
</organism>
<dbReference type="Proteomes" id="UP000267469">
    <property type="component" value="Unassembled WGS sequence"/>
</dbReference>
<accession>A0A3N0EWU2</accession>
<gene>
    <name evidence="2" type="ORF">ED312_03635</name>
</gene>
<sequence>MKHQSKMNPDADTYFSEGCGRCPLGGTPGCKVHKWTEELEQLRSIVLDCGLTEERKWGVPCYTFQKNNVVIIGAFKDYCALSFFKGALLNDAGGILRKPGKNTQSGRIIPFTERKEIAAMETLLKTYIHEAIEVEKAGLKMDFKKNPEPVPEELQDKFEEIPVLKTAFEALTPGRQRGYILHFSGARQSATRKSRIEKCIPKILSGKGLHDR</sequence>
<dbReference type="AlphaFoldDB" id="A0A3N0EWU2"/>
<dbReference type="Gene3D" id="3.90.1150.200">
    <property type="match status" value="1"/>
</dbReference>
<keyword evidence="3" id="KW-1185">Reference proteome</keyword>
<dbReference type="SUPFAM" id="SSF159888">
    <property type="entry name" value="YdhG-like"/>
    <property type="match status" value="1"/>
</dbReference>
<feature type="domain" description="YdhG-like" evidence="1">
    <location>
        <begin position="35"/>
        <end position="132"/>
    </location>
</feature>